<dbReference type="GeneID" id="28734628"/>
<keyword evidence="3" id="KW-1185">Reference proteome</keyword>
<dbReference type="GO" id="GO:0005634">
    <property type="term" value="C:nucleus"/>
    <property type="evidence" value="ECO:0007669"/>
    <property type="project" value="TreeGrafter"/>
</dbReference>
<dbReference type="PANTHER" id="PTHR15615">
    <property type="match status" value="1"/>
</dbReference>
<comment type="caution">
    <text evidence="2">The sequence shown here is derived from an EMBL/GenBank/DDBJ whole genome shotgun (WGS) entry which is preliminary data.</text>
</comment>
<dbReference type="InterPro" id="IPR013922">
    <property type="entry name" value="Cyclin_PHO80-like"/>
</dbReference>
<dbReference type="AlphaFoldDB" id="A0A0N1HGK3"/>
<accession>A0A0N1HGK3</accession>
<reference evidence="2 3" key="1">
    <citation type="submission" date="2015-06" db="EMBL/GenBank/DDBJ databases">
        <title>Draft genome of the ant-associated black yeast Phialophora attae CBS 131958.</title>
        <authorList>
            <person name="Moreno L.F."/>
            <person name="Stielow B.J."/>
            <person name="de Hoog S."/>
            <person name="Vicente V.A."/>
            <person name="Weiss V.A."/>
            <person name="de Vries M."/>
            <person name="Cruz L.M."/>
            <person name="Souza E.M."/>
        </authorList>
    </citation>
    <scope>NUCLEOTIDE SEQUENCE [LARGE SCALE GENOMIC DNA]</scope>
    <source>
        <strain evidence="2 3">CBS 131958</strain>
    </source>
</reference>
<dbReference type="STRING" id="1664694.A0A0N1HGK3"/>
<feature type="compositionally biased region" description="Basic and acidic residues" evidence="1">
    <location>
        <begin position="304"/>
        <end position="318"/>
    </location>
</feature>
<dbReference type="PANTHER" id="PTHR15615:SF32">
    <property type="entry name" value="PROTEIN KINASE COMPLEX COMPONENT, PUTATIVE (AFU_ORTHOLOGUE AFUA_2G07660)-RELATED"/>
    <property type="match status" value="1"/>
</dbReference>
<dbReference type="OrthoDB" id="5304883at2759"/>
<dbReference type="VEuPathDB" id="FungiDB:AB675_2752"/>
<feature type="region of interest" description="Disordered" evidence="1">
    <location>
        <begin position="298"/>
        <end position="329"/>
    </location>
</feature>
<dbReference type="RefSeq" id="XP_018004773.1">
    <property type="nucleotide sequence ID" value="XM_018142748.1"/>
</dbReference>
<dbReference type="EMBL" id="LFJN01000002">
    <property type="protein sequence ID" value="KPI44810.1"/>
    <property type="molecule type" value="Genomic_DNA"/>
</dbReference>
<sequence>MSDAQSTSEDARKACENKRPPHAPNPATDTAIVPGVKSPDPDSAEAVDPNHVNIFEMSPVQALKLLCTFVESLVRMTGDVPPTPPPRSRGHSPTPSLSGLRKVSNANDGKENIGFAASPPGQIDGVALTKTPIGSPEAHPQEPTSVIGVDAEPVHIQHAIIARKFWSKRPPGIPLLEYLMRMHKYCAMSTAVYLATAHYISRLAVRDRLVPVTPRNVHRLLLAGLRVSMKALEDMCWPHSRFAKVGGVTELELGRLEVTFLFLAAFELKVDEATLTKEAESLARNAQGSGSALLEGPVNMELKLPSDRPKSRGGEKRKASSNLPSRPAITVSHSQGAIEVLGQS</sequence>
<feature type="region of interest" description="Disordered" evidence="1">
    <location>
        <begin position="1"/>
        <end position="47"/>
    </location>
</feature>
<protein>
    <submittedName>
        <fullName evidence="2">Cyclin-U4-2</fullName>
    </submittedName>
</protein>
<evidence type="ECO:0000313" key="2">
    <source>
        <dbReference type="EMBL" id="KPI44810.1"/>
    </source>
</evidence>
<feature type="compositionally biased region" description="Basic and acidic residues" evidence="1">
    <location>
        <begin position="9"/>
        <end position="19"/>
    </location>
</feature>
<dbReference type="Gene3D" id="1.10.472.10">
    <property type="entry name" value="Cyclin-like"/>
    <property type="match status" value="1"/>
</dbReference>
<dbReference type="GO" id="GO:0016538">
    <property type="term" value="F:cyclin-dependent protein serine/threonine kinase regulator activity"/>
    <property type="evidence" value="ECO:0007669"/>
    <property type="project" value="TreeGrafter"/>
</dbReference>
<evidence type="ECO:0000256" key="1">
    <source>
        <dbReference type="SAM" id="MobiDB-lite"/>
    </source>
</evidence>
<organism evidence="2 3">
    <name type="scientific">Cyphellophora attinorum</name>
    <dbReference type="NCBI Taxonomy" id="1664694"/>
    <lineage>
        <taxon>Eukaryota</taxon>
        <taxon>Fungi</taxon>
        <taxon>Dikarya</taxon>
        <taxon>Ascomycota</taxon>
        <taxon>Pezizomycotina</taxon>
        <taxon>Eurotiomycetes</taxon>
        <taxon>Chaetothyriomycetidae</taxon>
        <taxon>Chaetothyriales</taxon>
        <taxon>Cyphellophoraceae</taxon>
        <taxon>Cyphellophora</taxon>
    </lineage>
</organism>
<name>A0A0N1HGK3_9EURO</name>
<feature type="region of interest" description="Disordered" evidence="1">
    <location>
        <begin position="78"/>
        <end position="144"/>
    </location>
</feature>
<gene>
    <name evidence="2" type="ORF">AB675_2752</name>
</gene>
<dbReference type="GO" id="GO:0000307">
    <property type="term" value="C:cyclin-dependent protein kinase holoenzyme complex"/>
    <property type="evidence" value="ECO:0007669"/>
    <property type="project" value="TreeGrafter"/>
</dbReference>
<dbReference type="GO" id="GO:0019901">
    <property type="term" value="F:protein kinase binding"/>
    <property type="evidence" value="ECO:0007669"/>
    <property type="project" value="InterPro"/>
</dbReference>
<proteinExistence type="predicted"/>
<dbReference type="Pfam" id="PF08613">
    <property type="entry name" value="Cyclin"/>
    <property type="match status" value="1"/>
</dbReference>
<dbReference type="Proteomes" id="UP000038010">
    <property type="component" value="Unassembled WGS sequence"/>
</dbReference>
<evidence type="ECO:0000313" key="3">
    <source>
        <dbReference type="Proteomes" id="UP000038010"/>
    </source>
</evidence>
<dbReference type="CDD" id="cd20558">
    <property type="entry name" value="CYCLIN_ScPCL7-like"/>
    <property type="match status" value="1"/>
</dbReference>